<proteinExistence type="inferred from homology"/>
<feature type="domain" description="AAA+ ATPase" evidence="13">
    <location>
        <begin position="391"/>
        <end position="519"/>
    </location>
</feature>
<keyword evidence="4 8" id="KW-0547">Nucleotide-binding</keyword>
<evidence type="ECO:0000259" key="14">
    <source>
        <dbReference type="SMART" id="SM00760"/>
    </source>
</evidence>
<dbReference type="Gene3D" id="3.40.50.300">
    <property type="entry name" value="P-loop containing nucleotide triphosphate hydrolases"/>
    <property type="match status" value="1"/>
</dbReference>
<dbReference type="Gene3D" id="1.10.8.60">
    <property type="match status" value="1"/>
</dbReference>
<evidence type="ECO:0000256" key="11">
    <source>
        <dbReference type="RuleBase" id="RU004227"/>
    </source>
</evidence>
<dbReference type="Gene3D" id="1.10.1750.10">
    <property type="match status" value="1"/>
</dbReference>
<feature type="compositionally biased region" description="Basic and acidic residues" evidence="12">
    <location>
        <begin position="117"/>
        <end position="188"/>
    </location>
</feature>
<dbReference type="NCBIfam" id="NF010686">
    <property type="entry name" value="PRK14086.1"/>
    <property type="match status" value="1"/>
</dbReference>
<reference evidence="15 16" key="1">
    <citation type="submission" date="2024-10" db="EMBL/GenBank/DDBJ databases">
        <title>The Natural Products Discovery Center: Release of the First 8490 Sequenced Strains for Exploring Actinobacteria Biosynthetic Diversity.</title>
        <authorList>
            <person name="Kalkreuter E."/>
            <person name="Kautsar S.A."/>
            <person name="Yang D."/>
            <person name="Bader C.D."/>
            <person name="Teijaro C.N."/>
            <person name="Fluegel L."/>
            <person name="Davis C.M."/>
            <person name="Simpson J.R."/>
            <person name="Lauterbach L."/>
            <person name="Steele A.D."/>
            <person name="Gui C."/>
            <person name="Meng S."/>
            <person name="Li G."/>
            <person name="Viehrig K."/>
            <person name="Ye F."/>
            <person name="Su P."/>
            <person name="Kiefer A.F."/>
            <person name="Nichols A."/>
            <person name="Cepeda A.J."/>
            <person name="Yan W."/>
            <person name="Fan B."/>
            <person name="Jiang Y."/>
            <person name="Adhikari A."/>
            <person name="Zheng C.-J."/>
            <person name="Schuster L."/>
            <person name="Cowan T.M."/>
            <person name="Smanski M.J."/>
            <person name="Chevrette M.G."/>
            <person name="De Carvalho L.P.S."/>
            <person name="Shen B."/>
        </authorList>
    </citation>
    <scope>NUCLEOTIDE SEQUENCE [LARGE SCALE GENOMIC DNA]</scope>
    <source>
        <strain evidence="15 16">NPDC007066</strain>
    </source>
</reference>
<keyword evidence="2 8" id="KW-0963">Cytoplasm</keyword>
<protein>
    <recommendedName>
        <fullName evidence="8 9">Chromosomal replication initiator protein DnaA</fullName>
    </recommendedName>
</protein>
<keyword evidence="7 8" id="KW-0238">DNA-binding</keyword>
<name>A0ABW6LJB7_9ACTN</name>
<dbReference type="EMBL" id="JBIAFP010000014">
    <property type="protein sequence ID" value="MFE9227587.1"/>
    <property type="molecule type" value="Genomic_DNA"/>
</dbReference>
<dbReference type="InterPro" id="IPR003593">
    <property type="entry name" value="AAA+_ATPase"/>
</dbReference>
<comment type="function">
    <text evidence="8 10">Plays an essential role in the initiation and regulation of chromosomal replication. ATP-DnaA binds to the origin of replication (oriC) to initiate formation of the DNA replication initiation complex once per cell cycle. Binds the DnaA box (a 9 base pair repeat at the origin) and separates the double-stranded (ds)DNA. Forms a right-handed helical filament on oriC DNA; dsDNA binds to the exterior of the filament while single-stranded (ss)DNA is stabiized in the filament's interior. The ATP-DnaA-oriC complex binds and stabilizes one strand of the AT-rich DNA unwinding element (DUE), permitting loading of DNA polymerase. After initiation quickly degrades to an ADP-DnaA complex that is not apt for DNA replication. Binds acidic phospholipids.</text>
</comment>
<dbReference type="InterPro" id="IPR010921">
    <property type="entry name" value="Trp_repressor/repl_initiator"/>
</dbReference>
<gene>
    <name evidence="8 15" type="primary">dnaA</name>
    <name evidence="15" type="ORF">ACFYM3_23735</name>
</gene>
<comment type="subunit">
    <text evidence="8">Oligomerizes as a right-handed, spiral filament on DNA at oriC.</text>
</comment>
<dbReference type="PANTHER" id="PTHR30050">
    <property type="entry name" value="CHROMOSOMAL REPLICATION INITIATOR PROTEIN DNAA"/>
    <property type="match status" value="1"/>
</dbReference>
<feature type="region of interest" description="Domain IV, binds dsDNA" evidence="8">
    <location>
        <begin position="575"/>
        <end position="698"/>
    </location>
</feature>
<evidence type="ECO:0000256" key="10">
    <source>
        <dbReference type="RuleBase" id="RU000577"/>
    </source>
</evidence>
<evidence type="ECO:0000256" key="2">
    <source>
        <dbReference type="ARBA" id="ARBA00022490"/>
    </source>
</evidence>
<dbReference type="SMART" id="SM00382">
    <property type="entry name" value="AAA"/>
    <property type="match status" value="1"/>
</dbReference>
<evidence type="ECO:0000259" key="13">
    <source>
        <dbReference type="SMART" id="SM00382"/>
    </source>
</evidence>
<dbReference type="InterPro" id="IPR001957">
    <property type="entry name" value="Chromosome_initiator_DnaA"/>
</dbReference>
<dbReference type="SUPFAM" id="SSF48295">
    <property type="entry name" value="TrpR-like"/>
    <property type="match status" value="1"/>
</dbReference>
<dbReference type="PRINTS" id="PR00051">
    <property type="entry name" value="DNAA"/>
</dbReference>
<dbReference type="InterPro" id="IPR020591">
    <property type="entry name" value="Chromosome_initiator_DnaA-like"/>
</dbReference>
<feature type="binding site" evidence="8">
    <location>
        <position position="402"/>
    </location>
    <ligand>
        <name>ATP</name>
        <dbReference type="ChEBI" id="CHEBI:30616"/>
    </ligand>
</feature>
<evidence type="ECO:0000256" key="8">
    <source>
        <dbReference type="HAMAP-Rule" id="MF_00377"/>
    </source>
</evidence>
<evidence type="ECO:0000256" key="3">
    <source>
        <dbReference type="ARBA" id="ARBA00022705"/>
    </source>
</evidence>
<dbReference type="SMART" id="SM00760">
    <property type="entry name" value="Bac_DnaA_C"/>
    <property type="match status" value="1"/>
</dbReference>
<feature type="region of interest" description="Domain III, AAA+ region" evidence="8">
    <location>
        <begin position="358"/>
        <end position="574"/>
    </location>
</feature>
<feature type="compositionally biased region" description="Polar residues" evidence="12">
    <location>
        <begin position="261"/>
        <end position="270"/>
    </location>
</feature>
<dbReference type="InterPro" id="IPR027417">
    <property type="entry name" value="P-loop_NTPase"/>
</dbReference>
<feature type="region of interest" description="Domain I, interacts with DnaA modulators" evidence="8">
    <location>
        <begin position="1"/>
        <end position="188"/>
    </location>
</feature>
<evidence type="ECO:0000256" key="1">
    <source>
        <dbReference type="ARBA" id="ARBA00006583"/>
    </source>
</evidence>
<feature type="binding site" evidence="8">
    <location>
        <position position="404"/>
    </location>
    <ligand>
        <name>ATP</name>
        <dbReference type="ChEBI" id="CHEBI:30616"/>
    </ligand>
</feature>
<comment type="caution">
    <text evidence="8">Lacks conserved residue(s) required for the propagation of feature annotation.</text>
</comment>
<comment type="caution">
    <text evidence="15">The sequence shown here is derived from an EMBL/GenBank/DDBJ whole genome shotgun (WGS) entry which is preliminary data.</text>
</comment>
<dbReference type="Pfam" id="PF00308">
    <property type="entry name" value="Bac_DnaA"/>
    <property type="match status" value="1"/>
</dbReference>
<dbReference type="RefSeq" id="WP_358280241.1">
    <property type="nucleotide sequence ID" value="NZ_JBEYGJ010000007.1"/>
</dbReference>
<comment type="domain">
    <text evidence="8">Domain I is involved in oligomerization and binding regulators, domain II is flexibile and of varying length in different bacteria, domain III forms the AAA+ region, while domain IV binds dsDNA.</text>
</comment>
<feature type="binding site" evidence="8">
    <location>
        <position position="406"/>
    </location>
    <ligand>
        <name>ATP</name>
        <dbReference type="ChEBI" id="CHEBI:30616"/>
    </ligand>
</feature>
<evidence type="ECO:0000256" key="9">
    <source>
        <dbReference type="NCBIfam" id="TIGR00362"/>
    </source>
</evidence>
<dbReference type="PROSITE" id="PS01008">
    <property type="entry name" value="DNAA"/>
    <property type="match status" value="1"/>
</dbReference>
<dbReference type="CDD" id="cd06571">
    <property type="entry name" value="Bac_DnaA_C"/>
    <property type="match status" value="1"/>
</dbReference>
<evidence type="ECO:0000256" key="7">
    <source>
        <dbReference type="ARBA" id="ARBA00023125"/>
    </source>
</evidence>
<feature type="compositionally biased region" description="Basic and acidic residues" evidence="12">
    <location>
        <begin position="299"/>
        <end position="314"/>
    </location>
</feature>
<dbReference type="InterPro" id="IPR013159">
    <property type="entry name" value="DnaA_C"/>
</dbReference>
<dbReference type="HAMAP" id="MF_00377">
    <property type="entry name" value="DnaA_bact"/>
    <property type="match status" value="1"/>
</dbReference>
<dbReference type="CDD" id="cd00009">
    <property type="entry name" value="AAA"/>
    <property type="match status" value="1"/>
</dbReference>
<dbReference type="Proteomes" id="UP001601288">
    <property type="component" value="Unassembled WGS sequence"/>
</dbReference>
<feature type="compositionally biased region" description="Polar residues" evidence="12">
    <location>
        <begin position="236"/>
        <end position="248"/>
    </location>
</feature>
<dbReference type="Gene3D" id="3.30.300.180">
    <property type="match status" value="1"/>
</dbReference>
<dbReference type="SUPFAM" id="SSF52540">
    <property type="entry name" value="P-loop containing nucleoside triphosphate hydrolases"/>
    <property type="match status" value="1"/>
</dbReference>
<keyword evidence="6 8" id="KW-0446">Lipid-binding</keyword>
<comment type="similarity">
    <text evidence="1 8 11">Belongs to the DnaA family.</text>
</comment>
<comment type="subcellular location">
    <subcellularLocation>
        <location evidence="8">Cytoplasm</location>
    </subcellularLocation>
</comment>
<dbReference type="PANTHER" id="PTHR30050:SF2">
    <property type="entry name" value="CHROMOSOMAL REPLICATION INITIATOR PROTEIN DNAA"/>
    <property type="match status" value="1"/>
</dbReference>
<evidence type="ECO:0000256" key="12">
    <source>
        <dbReference type="SAM" id="MobiDB-lite"/>
    </source>
</evidence>
<dbReference type="Pfam" id="PF08299">
    <property type="entry name" value="Bac_DnaA_C"/>
    <property type="match status" value="1"/>
</dbReference>
<feature type="region of interest" description="Disordered" evidence="12">
    <location>
        <begin position="90"/>
        <end position="355"/>
    </location>
</feature>
<evidence type="ECO:0000256" key="4">
    <source>
        <dbReference type="ARBA" id="ARBA00022741"/>
    </source>
</evidence>
<dbReference type="NCBIfam" id="TIGR00362">
    <property type="entry name" value="DnaA"/>
    <property type="match status" value="1"/>
</dbReference>
<feature type="domain" description="Chromosomal replication initiator DnaA C-terminal" evidence="14">
    <location>
        <begin position="605"/>
        <end position="674"/>
    </location>
</feature>
<accession>A0ABW6LJB7</accession>
<dbReference type="InterPro" id="IPR018312">
    <property type="entry name" value="Chromosome_initiator_DnaA_CS"/>
</dbReference>
<evidence type="ECO:0000313" key="15">
    <source>
        <dbReference type="EMBL" id="MFE9227587.1"/>
    </source>
</evidence>
<dbReference type="InterPro" id="IPR013317">
    <property type="entry name" value="DnaA_dom"/>
</dbReference>
<evidence type="ECO:0000313" key="16">
    <source>
        <dbReference type="Proteomes" id="UP001601288"/>
    </source>
</evidence>
<organism evidence="15 16">
    <name type="scientific">Streptomyces massasporeus</name>
    <dbReference type="NCBI Taxonomy" id="67324"/>
    <lineage>
        <taxon>Bacteria</taxon>
        <taxon>Bacillati</taxon>
        <taxon>Actinomycetota</taxon>
        <taxon>Actinomycetes</taxon>
        <taxon>Kitasatosporales</taxon>
        <taxon>Streptomycetaceae</taxon>
        <taxon>Streptomyces</taxon>
    </lineage>
</organism>
<dbReference type="InterPro" id="IPR038454">
    <property type="entry name" value="DnaA_N_sf"/>
</dbReference>
<keyword evidence="5 8" id="KW-0067">ATP-binding</keyword>
<evidence type="ECO:0000256" key="5">
    <source>
        <dbReference type="ARBA" id="ARBA00022840"/>
    </source>
</evidence>
<feature type="compositionally biased region" description="Low complexity" evidence="12">
    <location>
        <begin position="334"/>
        <end position="355"/>
    </location>
</feature>
<keyword evidence="16" id="KW-1185">Reference proteome</keyword>
<keyword evidence="3 8" id="KW-0235">DNA replication</keyword>
<evidence type="ECO:0000256" key="6">
    <source>
        <dbReference type="ARBA" id="ARBA00023121"/>
    </source>
</evidence>
<sequence>MADVPADLAAVWPRVLEQLLGEGRVQGVEGKDEHWIRRCQPLALVADTALLAVPNEFAKGVLEGRLAPIVSETLSRECGRPIRIAITVDDSAGEPLAAPPPARPQPRYEEPELPAARQDREGYDRPDRDGYDRSERDGYDRSERDGYDRQERDKYDRQERDRYDRPERDPYDRQDRDGYEGYGRHRAEQLPGSAGDQLPPTRGDQLPPTRADQLPTARPAYPSEYQRPEPGAWPRPTQQDEYGWQQQRLGFPERDPYASPGQDSYGSQDSYGPPSQDAYGSPTQDYRPQPMERPSYEQQRPDYDQRDPVRRELPEPPAGSGHVHRGGPVGPNLPTTGAPGPLAAQPAPATGPGEPTARLNPKYLFDTFVIGASNRFAHAAAVAVAEAPAKAYNPLFIYGESGLGKTHLLHAIGHYARSLYPGTRVRYVSSEEFTNEFINSIRDGKGDSFRKRYREMDILLVDDIQFLADKESTQEEFFHTFNTLHNANKQIVLSSDRPPKQLVTLEDRLRNRFEWGLITDVQPPELETRIAILRKKAVQEQLNAPPEVLEFIASRISRNIRELEGALIRVTAFASLNRQPVDLGLTEIVLKDLIPGGEDSAPEITSTAIMGATADYFGLTVEDLCGTSRGRALVTARQIAMYLCRELTDLSLPKIGALFGGRDHTTVMHADRKIRNLMAERRSIYNQVTELTNRIKNG</sequence>
<feature type="binding site" evidence="8">
    <location>
        <position position="405"/>
    </location>
    <ligand>
        <name>ATP</name>
        <dbReference type="ChEBI" id="CHEBI:30616"/>
    </ligand>
</feature>